<reference evidence="3" key="1">
    <citation type="journal article" date="2017" name="BMC Genomics">
        <title>Gapless genome assembly of Colletotrichum higginsianum reveals chromosome structure and association of transposable elements with secondary metabolite gene clusters.</title>
        <authorList>
            <person name="Dallery J.-F."/>
            <person name="Lapalu N."/>
            <person name="Zampounis A."/>
            <person name="Pigne S."/>
            <person name="Luyten I."/>
            <person name="Amselem J."/>
            <person name="Wittenberg A.H.J."/>
            <person name="Zhou S."/>
            <person name="de Queiroz M.V."/>
            <person name="Robin G.P."/>
            <person name="Auger A."/>
            <person name="Hainaut M."/>
            <person name="Henrissat B."/>
            <person name="Kim K.-T."/>
            <person name="Lee Y.-H."/>
            <person name="Lespinet O."/>
            <person name="Schwartz D.C."/>
            <person name="Thon M.R."/>
            <person name="O'Connell R.J."/>
        </authorList>
    </citation>
    <scope>NUCLEOTIDE SEQUENCE [LARGE SCALE GENOMIC DNA]</scope>
    <source>
        <strain evidence="3">IMI 349063</strain>
    </source>
</reference>
<evidence type="ECO:0000313" key="3">
    <source>
        <dbReference type="Proteomes" id="UP000092177"/>
    </source>
</evidence>
<comment type="caution">
    <text evidence="2">The sequence shown here is derived from an EMBL/GenBank/DDBJ whole genome shotgun (WGS) entry which is preliminary data.</text>
</comment>
<keyword evidence="3" id="KW-1185">Reference proteome</keyword>
<proteinExistence type="predicted"/>
<accession>A0A1B7XRB3</accession>
<dbReference type="AlphaFoldDB" id="A0A1B7XRB3"/>
<dbReference type="EMBL" id="LTAN01000010">
    <property type="protein sequence ID" value="OBR02299.1"/>
    <property type="molecule type" value="Genomic_DNA"/>
</dbReference>
<name>A0A1B7XRB3_COLHI</name>
<feature type="region of interest" description="Disordered" evidence="1">
    <location>
        <begin position="101"/>
        <end position="161"/>
    </location>
</feature>
<protein>
    <submittedName>
        <fullName evidence="2">Uncharacterized protein</fullName>
    </submittedName>
</protein>
<dbReference type="VEuPathDB" id="FungiDB:CH63R_13525"/>
<dbReference type="KEGG" id="chig:CH63R_13525"/>
<dbReference type="Proteomes" id="UP000092177">
    <property type="component" value="Chromosome 10"/>
</dbReference>
<sequence length="161" mass="17924">MKHALHLYLHNGAYGNERPAVLPQTKTAEHELEHGLEGVLMIRKDACVDAFRGARTSGVFDGAFAGWWFLFSFLLERHTLFVEPRTWSQVGSAAANMDLLGTRETPAFGHPSQEARGQKSPVYRVPRTDRRSTLDGEKREEDRSPSPEGKAYMGDLVGRGG</sequence>
<gene>
    <name evidence="2" type="ORF">CH63R_13525</name>
</gene>
<dbReference type="RefSeq" id="XP_018150817.1">
    <property type="nucleotide sequence ID" value="XM_018308499.1"/>
</dbReference>
<dbReference type="GeneID" id="28872606"/>
<evidence type="ECO:0000313" key="2">
    <source>
        <dbReference type="EMBL" id="OBR02299.1"/>
    </source>
</evidence>
<organism evidence="2 3">
    <name type="scientific">Colletotrichum higginsianum (strain IMI 349063)</name>
    <name type="common">Crucifer anthracnose fungus</name>
    <dbReference type="NCBI Taxonomy" id="759273"/>
    <lineage>
        <taxon>Eukaryota</taxon>
        <taxon>Fungi</taxon>
        <taxon>Dikarya</taxon>
        <taxon>Ascomycota</taxon>
        <taxon>Pezizomycotina</taxon>
        <taxon>Sordariomycetes</taxon>
        <taxon>Hypocreomycetidae</taxon>
        <taxon>Glomerellales</taxon>
        <taxon>Glomerellaceae</taxon>
        <taxon>Colletotrichum</taxon>
        <taxon>Colletotrichum destructivum species complex</taxon>
    </lineage>
</organism>
<evidence type="ECO:0000256" key="1">
    <source>
        <dbReference type="SAM" id="MobiDB-lite"/>
    </source>
</evidence>
<feature type="compositionally biased region" description="Basic and acidic residues" evidence="1">
    <location>
        <begin position="126"/>
        <end position="145"/>
    </location>
</feature>